<evidence type="ECO:0000256" key="21">
    <source>
        <dbReference type="SAM" id="Phobius"/>
    </source>
</evidence>
<evidence type="ECO:0000256" key="6">
    <source>
        <dbReference type="ARBA" id="ARBA00022679"/>
    </source>
</evidence>
<reference evidence="23 24" key="1">
    <citation type="journal article" date="2018" name="Elife">
        <title>Firefly genomes illuminate parallel origins of bioluminescence in beetles.</title>
        <authorList>
            <person name="Fallon T.R."/>
            <person name="Lower S.E."/>
            <person name="Chang C.H."/>
            <person name="Bessho-Uehara M."/>
            <person name="Martin G.J."/>
            <person name="Bewick A.J."/>
            <person name="Behringer M."/>
            <person name="Debat H.J."/>
            <person name="Wong I."/>
            <person name="Day J.C."/>
            <person name="Suvorov A."/>
            <person name="Silva C.J."/>
            <person name="Stanger-Hall K.F."/>
            <person name="Hall D.W."/>
            <person name="Schmitz R.J."/>
            <person name="Nelson D.R."/>
            <person name="Lewis S.M."/>
            <person name="Shigenobu S."/>
            <person name="Bybee S.M."/>
            <person name="Larracuente A.M."/>
            <person name="Oba Y."/>
            <person name="Weng J.K."/>
        </authorList>
    </citation>
    <scope>NUCLEOTIDE SEQUENCE [LARGE SCALE GENOMIC DNA]</scope>
    <source>
        <strain evidence="23">1611_PpyrPB1</strain>
        <tissue evidence="23">Whole body</tissue>
    </source>
</reference>
<dbReference type="EC" id="2.4.1.258" evidence="4"/>
<evidence type="ECO:0000256" key="7">
    <source>
        <dbReference type="ARBA" id="ARBA00022692"/>
    </source>
</evidence>
<dbReference type="AlphaFoldDB" id="A0A5N4A2J3"/>
<evidence type="ECO:0000256" key="20">
    <source>
        <dbReference type="PROSITE-ProRule" id="PRU00042"/>
    </source>
</evidence>
<gene>
    <name evidence="23" type="ORF">PPYR_03350</name>
</gene>
<keyword evidence="13 21" id="KW-1133">Transmembrane helix</keyword>
<feature type="transmembrane region" description="Helical" evidence="21">
    <location>
        <begin position="892"/>
        <end position="913"/>
    </location>
</feature>
<evidence type="ECO:0000259" key="22">
    <source>
        <dbReference type="PROSITE" id="PS50157"/>
    </source>
</evidence>
<comment type="catalytic activity">
    <reaction evidence="19">
        <text>an alpha-D-Man-(1-&gt;2)-alpha-D-Man-(1-&gt;2)-alpha-D-Man-(1-&gt;3)-[alpha-D-Man-(1-&gt;6)]-beta-D-Man-(1-&gt;4)-beta-D-GlcNAc-(1-&gt;4)-alpha-D-GlcNAc-diphospho-di-trans,poly-cis-dolichol + a di-trans,poly-cis-dolichyl beta-D-mannosyl phosphate = an alpha-D-Man-(1-&gt;2)-alpha-D-Man-(1-&gt;2)-alpha-D-Man-(1-&gt;3)-[alpha-D-Man-(1-&gt;3)-alpha-D-Man-(1-&gt;6)]-beta-D-Man-(1-&gt;4)-beta-D-GlcNAc-(1-&gt;4)-alpha-D-GlcNAc-diphospho-di-trans,poly-cis-dolichol + a di-trans,poly-cis-dolichyl phosphate + H(+)</text>
        <dbReference type="Rhea" id="RHEA:29527"/>
        <dbReference type="Rhea" id="RHEA-COMP:19498"/>
        <dbReference type="Rhea" id="RHEA-COMP:19501"/>
        <dbReference type="Rhea" id="RHEA-COMP:19516"/>
        <dbReference type="Rhea" id="RHEA-COMP:19517"/>
        <dbReference type="ChEBI" id="CHEBI:15378"/>
        <dbReference type="ChEBI" id="CHEBI:57683"/>
        <dbReference type="ChEBI" id="CHEBI:58211"/>
        <dbReference type="ChEBI" id="CHEBI:132515"/>
        <dbReference type="ChEBI" id="CHEBI:132516"/>
        <dbReference type="EC" id="2.4.1.258"/>
    </reaction>
    <physiologicalReaction direction="left-to-right" evidence="19">
        <dbReference type="Rhea" id="RHEA:29528"/>
    </physiologicalReaction>
</comment>
<evidence type="ECO:0000256" key="12">
    <source>
        <dbReference type="ARBA" id="ARBA00022833"/>
    </source>
</evidence>
<keyword evidence="14" id="KW-0805">Transcription regulation</keyword>
<evidence type="ECO:0000256" key="5">
    <source>
        <dbReference type="ARBA" id="ARBA00022676"/>
    </source>
</evidence>
<keyword evidence="8" id="KW-0479">Metal-binding</keyword>
<evidence type="ECO:0000256" key="1">
    <source>
        <dbReference type="ARBA" id="ARBA00004123"/>
    </source>
</evidence>
<dbReference type="SUPFAM" id="SSF57667">
    <property type="entry name" value="beta-beta-alpha zinc fingers"/>
    <property type="match status" value="3"/>
</dbReference>
<evidence type="ECO:0000256" key="11">
    <source>
        <dbReference type="ARBA" id="ARBA00022824"/>
    </source>
</evidence>
<comment type="caution">
    <text evidence="23">The sequence shown here is derived from an EMBL/GenBank/DDBJ whole genome shotgun (WGS) entry which is preliminary data.</text>
</comment>
<keyword evidence="16 21" id="KW-0472">Membrane</keyword>
<dbReference type="GO" id="GO:0003677">
    <property type="term" value="F:DNA binding"/>
    <property type="evidence" value="ECO:0007669"/>
    <property type="project" value="UniProtKB-KW"/>
</dbReference>
<evidence type="ECO:0000256" key="2">
    <source>
        <dbReference type="ARBA" id="ARBA00004477"/>
    </source>
</evidence>
<feature type="domain" description="C2H2-type" evidence="22">
    <location>
        <begin position="503"/>
        <end position="530"/>
    </location>
</feature>
<feature type="domain" description="C2H2-type" evidence="22">
    <location>
        <begin position="390"/>
        <end position="415"/>
    </location>
</feature>
<evidence type="ECO:0000256" key="16">
    <source>
        <dbReference type="ARBA" id="ARBA00023136"/>
    </source>
</evidence>
<evidence type="ECO:0000256" key="10">
    <source>
        <dbReference type="ARBA" id="ARBA00022771"/>
    </source>
</evidence>
<keyword evidence="10 20" id="KW-0863">Zinc-finger</keyword>
<keyword evidence="17" id="KW-0804">Transcription</keyword>
<evidence type="ECO:0000256" key="4">
    <source>
        <dbReference type="ARBA" id="ARBA00011964"/>
    </source>
</evidence>
<dbReference type="GO" id="GO:0008270">
    <property type="term" value="F:zinc ion binding"/>
    <property type="evidence" value="ECO:0007669"/>
    <property type="project" value="UniProtKB-KW"/>
</dbReference>
<dbReference type="InterPro" id="IPR036236">
    <property type="entry name" value="Znf_C2H2_sf"/>
</dbReference>
<feature type="transmembrane region" description="Helical" evidence="21">
    <location>
        <begin position="716"/>
        <end position="738"/>
    </location>
</feature>
<feature type="transmembrane region" description="Helical" evidence="21">
    <location>
        <begin position="745"/>
        <end position="767"/>
    </location>
</feature>
<proteinExistence type="predicted"/>
<dbReference type="Pfam" id="PF05208">
    <property type="entry name" value="ALG3"/>
    <property type="match status" value="1"/>
</dbReference>
<dbReference type="FunFam" id="3.30.160.60:FF:000446">
    <property type="entry name" value="Zinc finger protein"/>
    <property type="match status" value="1"/>
</dbReference>
<evidence type="ECO:0000256" key="17">
    <source>
        <dbReference type="ARBA" id="ARBA00023163"/>
    </source>
</evidence>
<dbReference type="PROSITE" id="PS00028">
    <property type="entry name" value="ZINC_FINGER_C2H2_1"/>
    <property type="match status" value="4"/>
</dbReference>
<dbReference type="PROSITE" id="PS50157">
    <property type="entry name" value="ZINC_FINGER_C2H2_2"/>
    <property type="match status" value="6"/>
</dbReference>
<keyword evidence="24" id="KW-1185">Reference proteome</keyword>
<keyword evidence="5" id="KW-0328">Glycosyltransferase</keyword>
<keyword evidence="9" id="KW-0677">Repeat</keyword>
<feature type="transmembrane region" description="Helical" evidence="21">
    <location>
        <begin position="925"/>
        <end position="944"/>
    </location>
</feature>
<evidence type="ECO:0000313" key="24">
    <source>
        <dbReference type="Proteomes" id="UP000327044"/>
    </source>
</evidence>
<dbReference type="FunFam" id="3.30.160.60:FF:000325">
    <property type="entry name" value="ZFP90 zinc finger protein"/>
    <property type="match status" value="1"/>
</dbReference>
<feature type="transmembrane region" description="Helical" evidence="21">
    <location>
        <begin position="642"/>
        <end position="659"/>
    </location>
</feature>
<organism evidence="23 24">
    <name type="scientific">Photinus pyralis</name>
    <name type="common">Common eastern firefly</name>
    <name type="synonym">Lampyris pyralis</name>
    <dbReference type="NCBI Taxonomy" id="7054"/>
    <lineage>
        <taxon>Eukaryota</taxon>
        <taxon>Metazoa</taxon>
        <taxon>Ecdysozoa</taxon>
        <taxon>Arthropoda</taxon>
        <taxon>Hexapoda</taxon>
        <taxon>Insecta</taxon>
        <taxon>Pterygota</taxon>
        <taxon>Neoptera</taxon>
        <taxon>Endopterygota</taxon>
        <taxon>Coleoptera</taxon>
        <taxon>Polyphaga</taxon>
        <taxon>Elateriformia</taxon>
        <taxon>Elateroidea</taxon>
        <taxon>Lampyridae</taxon>
        <taxon>Lampyrinae</taxon>
        <taxon>Photinus</taxon>
    </lineage>
</organism>
<evidence type="ECO:0000256" key="3">
    <source>
        <dbReference type="ARBA" id="ARBA00004922"/>
    </source>
</evidence>
<dbReference type="SMART" id="SM00355">
    <property type="entry name" value="ZnF_C2H2"/>
    <property type="match status" value="6"/>
</dbReference>
<evidence type="ECO:0000256" key="8">
    <source>
        <dbReference type="ARBA" id="ARBA00022723"/>
    </source>
</evidence>
<sequence length="946" mass="108062">MDFVLKQDFEEPTEPPAATADDMQCEVDDQSETALFLQQGQFIVPLDGHTVVLEDGQQYLVNNLGDNGCKTESPIVYYTNEEYYDEDSASQYTFIVDNGESNETEGDQVVFDSELEPICEYAILKDGKLHLQTVEMEELQASEAETADDDDVHTVDLKKITGRNLVTGQTVTLDRYFQKLQTQLSSEESAADDGGGLVNRKVTIGKTAGGKRIVGKILHFQSSESVDKMTVKNEEDAVQPLIVRKEQRILTKENCDMNIVKTLAGLMDLESVRNKMRNKKLVVKIVDKIYGSQTNDFTKTVAYVYGHMAQVNDEDWTFDVHDVNDTNSDGSSTVFVTILTTVDCQGKKSMRVNLVPSFESARCRLCAKEFKSAQQLRRHVLNSHGNHQVHTCDRCGKNFVNGSLLERHKRMLACHKLFQCSKCPKSFNSAGSLKRHITIHDPSLRPLECTVCSQRFTDESSLKKHLLIHTGIRAYTCNVCTRSFRNRGDLNFHRRIHDPVKQFCCEICGRAFSRYSNMLRHTDIHRGTKRKQPHFWGSVKKYANKAFLIDLCTNPCYLKYTCWLLLALELFLNIFVIEKVNYTEIDWIAYMQEVDGFLNGTLDYQHLKGDTGPLVYPAGFVYIYSALYFVTSHGRNIRLAQYIFLGLYLAQMSLVFRLYTKAEKLPPYALAFLTLTSYRIHSIYVLRLFNDPIAVLLFYASLNLFLANRWSLGSVVYSLAVSVKMNILLYAPCLLVAYLTNLGPIATVAQLAVCAAVQLVLGAPFLYANPVSYLRGSFDIGRVFEHKWTVNYRFLTRQAFENRYFHIVLLGLHLYLLFKFLPFARKYLESYAKLNSVRRDLDKSKNSKVKASINFNRNTQLFLLPFFVTNLIGVACARSLHYQFYCWYFHSLVYLGFCTKYSKTLVFCLLGVIELCWNTYPSTHLSSVLLHVCHATLLIGVYKYTN</sequence>
<dbReference type="PANTHER" id="PTHR12646">
    <property type="entry name" value="NOT56 - RELATED"/>
    <property type="match status" value="1"/>
</dbReference>
<accession>A0A5N4A2J3</accession>
<dbReference type="GO" id="GO:0005789">
    <property type="term" value="C:endoplasmic reticulum membrane"/>
    <property type="evidence" value="ECO:0007669"/>
    <property type="project" value="UniProtKB-SubCell"/>
</dbReference>
<dbReference type="Pfam" id="PF00096">
    <property type="entry name" value="zf-C2H2"/>
    <property type="match status" value="4"/>
</dbReference>
<evidence type="ECO:0000256" key="9">
    <source>
        <dbReference type="ARBA" id="ARBA00022737"/>
    </source>
</evidence>
<evidence type="ECO:0000313" key="23">
    <source>
        <dbReference type="EMBL" id="KAB0791550.1"/>
    </source>
</evidence>
<name>A0A5N4A2J3_PHOPY</name>
<comment type="pathway">
    <text evidence="3">Protein modification; protein glycosylation.</text>
</comment>
<keyword evidence="12" id="KW-0862">Zinc</keyword>
<feature type="domain" description="C2H2-type" evidence="22">
    <location>
        <begin position="418"/>
        <end position="440"/>
    </location>
</feature>
<dbReference type="PANTHER" id="PTHR12646:SF0">
    <property type="entry name" value="DOL-P-MAN:MAN(5)GLCNAC(2)-PP-DOL ALPHA-1,3-MANNOSYLTRANSFERASE"/>
    <property type="match status" value="1"/>
</dbReference>
<feature type="domain" description="C2H2-type" evidence="22">
    <location>
        <begin position="475"/>
        <end position="502"/>
    </location>
</feature>
<protein>
    <recommendedName>
        <fullName evidence="4">dolichyl-P-Man:Man5GlcNAc2-PP-dolichol alpha-1,3-mannosyltransferase</fullName>
        <ecNumber evidence="4">2.4.1.258</ecNumber>
    </recommendedName>
</protein>
<feature type="transmembrane region" description="Helical" evidence="21">
    <location>
        <begin position="861"/>
        <end position="880"/>
    </location>
</feature>
<keyword evidence="7 21" id="KW-0812">Transmembrane</keyword>
<feature type="transmembrane region" description="Helical" evidence="21">
    <location>
        <begin position="804"/>
        <end position="824"/>
    </location>
</feature>
<keyword evidence="11" id="KW-0256">Endoplasmic reticulum</keyword>
<evidence type="ECO:0000256" key="13">
    <source>
        <dbReference type="ARBA" id="ARBA00022989"/>
    </source>
</evidence>
<dbReference type="Gene3D" id="3.30.160.60">
    <property type="entry name" value="Classic Zinc Finger"/>
    <property type="match status" value="5"/>
</dbReference>
<evidence type="ECO:0000256" key="14">
    <source>
        <dbReference type="ARBA" id="ARBA00023015"/>
    </source>
</evidence>
<dbReference type="GO" id="GO:0005634">
    <property type="term" value="C:nucleus"/>
    <property type="evidence" value="ECO:0007669"/>
    <property type="project" value="UniProtKB-SubCell"/>
</dbReference>
<feature type="domain" description="C2H2-type" evidence="22">
    <location>
        <begin position="447"/>
        <end position="474"/>
    </location>
</feature>
<keyword evidence="6" id="KW-0808">Transferase</keyword>
<evidence type="ECO:0000256" key="15">
    <source>
        <dbReference type="ARBA" id="ARBA00023125"/>
    </source>
</evidence>
<comment type="subcellular location">
    <subcellularLocation>
        <location evidence="2">Endoplasmic reticulum membrane</location>
        <topology evidence="2">Multi-pass membrane protein</topology>
    </subcellularLocation>
    <subcellularLocation>
        <location evidence="1">Nucleus</location>
    </subcellularLocation>
</comment>
<dbReference type="InterPro" id="IPR013087">
    <property type="entry name" value="Znf_C2H2_type"/>
</dbReference>
<dbReference type="Proteomes" id="UP000327044">
    <property type="component" value="Unassembled WGS sequence"/>
</dbReference>
<keyword evidence="15" id="KW-0238">DNA-binding</keyword>
<dbReference type="InParanoid" id="A0A5N4A2J3"/>
<feature type="transmembrane region" description="Helical" evidence="21">
    <location>
        <begin position="614"/>
        <end position="630"/>
    </location>
</feature>
<keyword evidence="18" id="KW-0539">Nucleus</keyword>
<dbReference type="GO" id="GO:0052925">
    <property type="term" value="F:dol-P-Man:Man(5)GlcNAc(2)-PP-Dol alpha-1,3-mannosyltransferase activity"/>
    <property type="evidence" value="ECO:0007669"/>
    <property type="project" value="UniProtKB-EC"/>
</dbReference>
<evidence type="ECO:0000256" key="19">
    <source>
        <dbReference type="ARBA" id="ARBA00049506"/>
    </source>
</evidence>
<dbReference type="EMBL" id="VVIM01000011">
    <property type="protein sequence ID" value="KAB0791550.1"/>
    <property type="molecule type" value="Genomic_DNA"/>
</dbReference>
<dbReference type="InterPro" id="IPR007873">
    <property type="entry name" value="Glycosyltransferase_ALG3"/>
</dbReference>
<feature type="domain" description="C2H2-type" evidence="22">
    <location>
        <begin position="361"/>
        <end position="389"/>
    </location>
</feature>
<evidence type="ECO:0000256" key="18">
    <source>
        <dbReference type="ARBA" id="ARBA00023242"/>
    </source>
</evidence>